<reference evidence="2 3" key="1">
    <citation type="journal article" date="2016" name="Mol. Biol. Evol.">
        <title>Comparative Genomics of Early-Diverging Mushroom-Forming Fungi Provides Insights into the Origins of Lignocellulose Decay Capabilities.</title>
        <authorList>
            <person name="Nagy L.G."/>
            <person name="Riley R."/>
            <person name="Tritt A."/>
            <person name="Adam C."/>
            <person name="Daum C."/>
            <person name="Floudas D."/>
            <person name="Sun H."/>
            <person name="Yadav J.S."/>
            <person name="Pangilinan J."/>
            <person name="Larsson K.H."/>
            <person name="Matsuura K."/>
            <person name="Barry K."/>
            <person name="Labutti K."/>
            <person name="Kuo R."/>
            <person name="Ohm R.A."/>
            <person name="Bhattacharya S.S."/>
            <person name="Shirouzu T."/>
            <person name="Yoshinaga Y."/>
            <person name="Martin F.M."/>
            <person name="Grigoriev I.V."/>
            <person name="Hibbett D.S."/>
        </authorList>
    </citation>
    <scope>NUCLEOTIDE SEQUENCE [LARGE SCALE GENOMIC DNA]</scope>
    <source>
        <strain evidence="2 3">L-15889</strain>
    </source>
</reference>
<dbReference type="STRING" id="1314783.A0A165NE94"/>
<feature type="region of interest" description="Disordered" evidence="1">
    <location>
        <begin position="145"/>
        <end position="198"/>
    </location>
</feature>
<evidence type="ECO:0008006" key="4">
    <source>
        <dbReference type="Google" id="ProtNLM"/>
    </source>
</evidence>
<keyword evidence="3" id="KW-1185">Reference proteome</keyword>
<dbReference type="Proteomes" id="UP000076727">
    <property type="component" value="Unassembled WGS sequence"/>
</dbReference>
<organism evidence="2 3">
    <name type="scientific">Daedalea quercina L-15889</name>
    <dbReference type="NCBI Taxonomy" id="1314783"/>
    <lineage>
        <taxon>Eukaryota</taxon>
        <taxon>Fungi</taxon>
        <taxon>Dikarya</taxon>
        <taxon>Basidiomycota</taxon>
        <taxon>Agaricomycotina</taxon>
        <taxon>Agaricomycetes</taxon>
        <taxon>Polyporales</taxon>
        <taxon>Fomitopsis</taxon>
    </lineage>
</organism>
<gene>
    <name evidence="2" type="ORF">DAEQUDRAFT_767686</name>
</gene>
<dbReference type="OrthoDB" id="9450131at2759"/>
<feature type="compositionally biased region" description="Polar residues" evidence="1">
    <location>
        <begin position="87"/>
        <end position="101"/>
    </location>
</feature>
<name>A0A165NE94_9APHY</name>
<evidence type="ECO:0000313" key="3">
    <source>
        <dbReference type="Proteomes" id="UP000076727"/>
    </source>
</evidence>
<protein>
    <recommendedName>
        <fullName evidence="4">PB1 domain-containing protein</fullName>
    </recommendedName>
</protein>
<evidence type="ECO:0000256" key="1">
    <source>
        <dbReference type="SAM" id="MobiDB-lite"/>
    </source>
</evidence>
<feature type="region of interest" description="Disordered" evidence="1">
    <location>
        <begin position="81"/>
        <end position="127"/>
    </location>
</feature>
<evidence type="ECO:0000313" key="2">
    <source>
        <dbReference type="EMBL" id="KZT66868.1"/>
    </source>
</evidence>
<sequence length="354" mass="37836">MPSPARTMMKASKRIIPIVKDLLPRGIPTLRTPSKLNMLMPSECPSPLGLFCSYDTLVSRTNTGLAGAAVSAVACHGIRPTEDPGSEDTSYSFSAPSSSVRIRNRPVPSYTPLQPSDSNIPFPPEEVHPQAALSPVLTTPLRPNTLLSSSTVAPTDPHAGDDAPGWALNADNPTPLTNGLERASRDTDPGAQSTAPLSAHTTTTLLVPPLETGQVHTAVSADSVPTSATAFPEQAFGSWHCNVDQISPALQPQTMFAPASQDPSTKNVTQVDGLKIRLKLHYQGTVRGTLLASDLSWDAFEAAIIAKLGLPRAGIQMEFEDTEENNEKASRMPLPSTYHCYHCYHTGFVASHRT</sequence>
<dbReference type="EMBL" id="KV429083">
    <property type="protein sequence ID" value="KZT66868.1"/>
    <property type="molecule type" value="Genomic_DNA"/>
</dbReference>
<dbReference type="AlphaFoldDB" id="A0A165NE94"/>
<proteinExistence type="predicted"/>
<accession>A0A165NE94</accession>